<evidence type="ECO:0000256" key="6">
    <source>
        <dbReference type="ARBA" id="ARBA00023136"/>
    </source>
</evidence>
<name>A0A8H6ILX3_9PEZI</name>
<evidence type="ECO:0000313" key="10">
    <source>
        <dbReference type="Proteomes" id="UP000652219"/>
    </source>
</evidence>
<reference evidence="9 10" key="1">
    <citation type="journal article" date="2020" name="Phytopathology">
        <title>Genome Sequence Resources of Colletotrichum truncatum, C. plurivorum, C. musicola, and C. sojae: Four Species Pathogenic to Soybean (Glycine max).</title>
        <authorList>
            <person name="Rogerio F."/>
            <person name="Boufleur T.R."/>
            <person name="Ciampi-Guillardi M."/>
            <person name="Sukno S.A."/>
            <person name="Thon M.R."/>
            <person name="Massola Junior N.S."/>
            <person name="Baroncelli R."/>
        </authorList>
    </citation>
    <scope>NUCLEOTIDE SEQUENCE [LARGE SCALE GENOMIC DNA]</scope>
    <source>
        <strain evidence="9 10">LFN0009</strain>
    </source>
</reference>
<evidence type="ECO:0000256" key="5">
    <source>
        <dbReference type="ARBA" id="ARBA00022989"/>
    </source>
</evidence>
<gene>
    <name evidence="9" type="ORF">CSOJ01_15638</name>
</gene>
<evidence type="ECO:0000256" key="4">
    <source>
        <dbReference type="ARBA" id="ARBA00022692"/>
    </source>
</evidence>
<dbReference type="PANTHER" id="PTHR48022">
    <property type="entry name" value="PLASTIDIC GLUCOSE TRANSPORTER 4"/>
    <property type="match status" value="1"/>
</dbReference>
<comment type="similarity">
    <text evidence="2">Belongs to the major facilitator superfamily. Sugar transporter (TC 2.A.1.1) family.</text>
</comment>
<evidence type="ECO:0000313" key="9">
    <source>
        <dbReference type="EMBL" id="KAF6785181.1"/>
    </source>
</evidence>
<evidence type="ECO:0000256" key="7">
    <source>
        <dbReference type="SAM" id="Phobius"/>
    </source>
</evidence>
<accession>A0A8H6ILX3</accession>
<dbReference type="EMBL" id="WIGN01000705">
    <property type="protein sequence ID" value="KAF6785181.1"/>
    <property type="molecule type" value="Genomic_DNA"/>
</dbReference>
<keyword evidence="3" id="KW-0813">Transport</keyword>
<dbReference type="InterPro" id="IPR020846">
    <property type="entry name" value="MFS_dom"/>
</dbReference>
<keyword evidence="10" id="KW-1185">Reference proteome</keyword>
<feature type="transmembrane region" description="Helical" evidence="7">
    <location>
        <begin position="93"/>
        <end position="112"/>
    </location>
</feature>
<dbReference type="AlphaFoldDB" id="A0A8H6ILX3"/>
<dbReference type="SUPFAM" id="SSF103473">
    <property type="entry name" value="MFS general substrate transporter"/>
    <property type="match status" value="1"/>
</dbReference>
<comment type="subcellular location">
    <subcellularLocation>
        <location evidence="1">Membrane</location>
        <topology evidence="1">Multi-pass membrane protein</topology>
    </subcellularLocation>
</comment>
<feature type="transmembrane region" description="Helical" evidence="7">
    <location>
        <begin position="376"/>
        <end position="403"/>
    </location>
</feature>
<keyword evidence="4 7" id="KW-0812">Transmembrane</keyword>
<dbReference type="Gene3D" id="1.20.1250.20">
    <property type="entry name" value="MFS general substrate transporter like domains"/>
    <property type="match status" value="2"/>
</dbReference>
<feature type="transmembrane region" description="Helical" evidence="7">
    <location>
        <begin position="446"/>
        <end position="464"/>
    </location>
</feature>
<sequence length="529" mass="58400">MRFLRSRRYGFLGQGQSVMNTAAVAAGFGMLLLGYDQGVMAGLIGSEGTPFSNTFKNPDAATLGIMVAIYEIGCFVGAGFSFFWGENFSRRTCMIWGVLVMFVGAALQTASMNMGQLIAGRVIIGLGNGLNFSTIPTWASEVSGLEERGRVAAFNETTFPVPDETSADNADLFLSLPVLPESPRWLVSQGYDDEAKEVLDWITPRAKDKGTEHLEVVEQTYRSIIQAHDLEKEAEGKFSYAELFHGGAGQNWRRMALCAGIMACQQLSGYTSLFCNSCGQPLLTICLDSINLLTYYISYVLQNSVGLDRHTSLLVGGINGIEYLVAAIIPIWTIERFGRRKLLLLSACGQTISMAILSAALWFITAHEDSPNSRSLGILAVACFFLFNTFYAQGFLAIPFFYPAEITTLRTRSRGVSLSVMSNWIFTFLVVMITPTATSNIGWKTYIIFAVLNLSFIPVIYFFFPGTSGISLEALDYLFDHPGMTRGVLNKEHRKRMLQLSSQEQTTLNEKEDGVWDSKADVVAEVEHR</sequence>
<feature type="transmembrane region" description="Helical" evidence="7">
    <location>
        <begin position="415"/>
        <end position="434"/>
    </location>
</feature>
<dbReference type="GO" id="GO:0005351">
    <property type="term" value="F:carbohydrate:proton symporter activity"/>
    <property type="evidence" value="ECO:0007669"/>
    <property type="project" value="TreeGrafter"/>
</dbReference>
<comment type="caution">
    <text evidence="9">The sequence shown here is derived from an EMBL/GenBank/DDBJ whole genome shotgun (WGS) entry which is preliminary data.</text>
</comment>
<organism evidence="9 10">
    <name type="scientific">Colletotrichum sojae</name>
    <dbReference type="NCBI Taxonomy" id="2175907"/>
    <lineage>
        <taxon>Eukaryota</taxon>
        <taxon>Fungi</taxon>
        <taxon>Dikarya</taxon>
        <taxon>Ascomycota</taxon>
        <taxon>Pezizomycotina</taxon>
        <taxon>Sordariomycetes</taxon>
        <taxon>Hypocreomycetidae</taxon>
        <taxon>Glomerellales</taxon>
        <taxon>Glomerellaceae</taxon>
        <taxon>Colletotrichum</taxon>
        <taxon>Colletotrichum orchidearum species complex</taxon>
    </lineage>
</organism>
<dbReference type="Proteomes" id="UP000652219">
    <property type="component" value="Unassembled WGS sequence"/>
</dbReference>
<protein>
    <submittedName>
        <fullName evidence="9">Sugar transporter</fullName>
    </submittedName>
</protein>
<proteinExistence type="inferred from homology"/>
<evidence type="ECO:0000256" key="3">
    <source>
        <dbReference type="ARBA" id="ARBA00022448"/>
    </source>
</evidence>
<dbReference type="PROSITE" id="PS50850">
    <property type="entry name" value="MFS"/>
    <property type="match status" value="1"/>
</dbReference>
<dbReference type="GO" id="GO:0016020">
    <property type="term" value="C:membrane"/>
    <property type="evidence" value="ECO:0007669"/>
    <property type="project" value="UniProtKB-SubCell"/>
</dbReference>
<feature type="transmembrane region" description="Helical" evidence="7">
    <location>
        <begin position="313"/>
        <end position="335"/>
    </location>
</feature>
<dbReference type="InterPro" id="IPR005828">
    <property type="entry name" value="MFS_sugar_transport-like"/>
</dbReference>
<keyword evidence="6 7" id="KW-0472">Membrane</keyword>
<evidence type="ECO:0000256" key="2">
    <source>
        <dbReference type="ARBA" id="ARBA00010992"/>
    </source>
</evidence>
<feature type="transmembrane region" description="Helical" evidence="7">
    <location>
        <begin position="65"/>
        <end position="84"/>
    </location>
</feature>
<dbReference type="InterPro" id="IPR050360">
    <property type="entry name" value="MFS_Sugar_Transporters"/>
</dbReference>
<dbReference type="Pfam" id="PF00083">
    <property type="entry name" value="Sugar_tr"/>
    <property type="match status" value="3"/>
</dbReference>
<evidence type="ECO:0000259" key="8">
    <source>
        <dbReference type="PROSITE" id="PS50850"/>
    </source>
</evidence>
<evidence type="ECO:0000256" key="1">
    <source>
        <dbReference type="ARBA" id="ARBA00004141"/>
    </source>
</evidence>
<dbReference type="PANTHER" id="PTHR48022:SF28">
    <property type="entry name" value="MAJOR FACILITATOR SUPERFAMILY (MFS) PROFILE DOMAIN-CONTAINING PROTEIN-RELATED"/>
    <property type="match status" value="1"/>
</dbReference>
<feature type="transmembrane region" description="Helical" evidence="7">
    <location>
        <begin position="342"/>
        <end position="364"/>
    </location>
</feature>
<feature type="domain" description="Major facilitator superfamily (MFS) profile" evidence="8">
    <location>
        <begin position="22"/>
        <end position="468"/>
    </location>
</feature>
<dbReference type="PRINTS" id="PR00171">
    <property type="entry name" value="SUGRTRNSPORT"/>
</dbReference>
<keyword evidence="5 7" id="KW-1133">Transmembrane helix</keyword>
<keyword evidence="9" id="KW-0762">Sugar transport</keyword>
<dbReference type="InterPro" id="IPR036259">
    <property type="entry name" value="MFS_trans_sf"/>
</dbReference>
<dbReference type="InterPro" id="IPR003663">
    <property type="entry name" value="Sugar/inositol_transpt"/>
</dbReference>